<accession>A0A4R0NHN9</accession>
<sequence>MIKELTAIVQDLKQVLENKIKELTSDEMPLTTTASSLLKHRENDLKTFEQYAHEVTNDPYQIPAIVSKFQLEADRIKKDITAINNG</sequence>
<dbReference type="RefSeq" id="WP_131607793.1">
    <property type="nucleotide sequence ID" value="NZ_SJSM01000002.1"/>
</dbReference>
<evidence type="ECO:0000313" key="2">
    <source>
        <dbReference type="Proteomes" id="UP000291117"/>
    </source>
</evidence>
<protein>
    <submittedName>
        <fullName evidence="1">Uncharacterized protein</fullName>
    </submittedName>
</protein>
<dbReference type="AlphaFoldDB" id="A0A4R0NHN9"/>
<proteinExistence type="predicted"/>
<gene>
    <name evidence="1" type="ORF">EZ444_05930</name>
</gene>
<reference evidence="1 2" key="1">
    <citation type="submission" date="2019-02" db="EMBL/GenBank/DDBJ databases">
        <title>Pedobacter sp. RP-3-8 sp. nov., isolated from Arctic soil.</title>
        <authorList>
            <person name="Dahal R.H."/>
        </authorList>
    </citation>
    <scope>NUCLEOTIDE SEQUENCE [LARGE SCALE GENOMIC DNA]</scope>
    <source>
        <strain evidence="1 2">RP-3-8</strain>
    </source>
</reference>
<dbReference type="EMBL" id="SJSM01000002">
    <property type="protein sequence ID" value="TCC98813.1"/>
    <property type="molecule type" value="Genomic_DNA"/>
</dbReference>
<keyword evidence="2" id="KW-1185">Reference proteome</keyword>
<name>A0A4R0NHN9_9SPHI</name>
<dbReference type="Proteomes" id="UP000291117">
    <property type="component" value="Unassembled WGS sequence"/>
</dbReference>
<organism evidence="1 2">
    <name type="scientific">Pedobacter hiemivivus</name>
    <dbReference type="NCBI Taxonomy" id="2530454"/>
    <lineage>
        <taxon>Bacteria</taxon>
        <taxon>Pseudomonadati</taxon>
        <taxon>Bacteroidota</taxon>
        <taxon>Sphingobacteriia</taxon>
        <taxon>Sphingobacteriales</taxon>
        <taxon>Sphingobacteriaceae</taxon>
        <taxon>Pedobacter</taxon>
    </lineage>
</organism>
<evidence type="ECO:0000313" key="1">
    <source>
        <dbReference type="EMBL" id="TCC98813.1"/>
    </source>
</evidence>
<comment type="caution">
    <text evidence="1">The sequence shown here is derived from an EMBL/GenBank/DDBJ whole genome shotgun (WGS) entry which is preliminary data.</text>
</comment>